<dbReference type="Proteomes" id="UP000305948">
    <property type="component" value="Unassembled WGS sequence"/>
</dbReference>
<keyword evidence="2" id="KW-1185">Reference proteome</keyword>
<accession>A0A5C3N1A5</accession>
<proteinExistence type="predicted"/>
<reference evidence="1 2" key="1">
    <citation type="journal article" date="2019" name="Nat. Ecol. Evol.">
        <title>Megaphylogeny resolves global patterns of mushroom evolution.</title>
        <authorList>
            <person name="Varga T."/>
            <person name="Krizsan K."/>
            <person name="Foldi C."/>
            <person name="Dima B."/>
            <person name="Sanchez-Garcia M."/>
            <person name="Sanchez-Ramirez S."/>
            <person name="Szollosi G.J."/>
            <person name="Szarkandi J.G."/>
            <person name="Papp V."/>
            <person name="Albert L."/>
            <person name="Andreopoulos W."/>
            <person name="Angelini C."/>
            <person name="Antonin V."/>
            <person name="Barry K.W."/>
            <person name="Bougher N.L."/>
            <person name="Buchanan P."/>
            <person name="Buyck B."/>
            <person name="Bense V."/>
            <person name="Catcheside P."/>
            <person name="Chovatia M."/>
            <person name="Cooper J."/>
            <person name="Damon W."/>
            <person name="Desjardin D."/>
            <person name="Finy P."/>
            <person name="Geml J."/>
            <person name="Haridas S."/>
            <person name="Hughes K."/>
            <person name="Justo A."/>
            <person name="Karasinski D."/>
            <person name="Kautmanova I."/>
            <person name="Kiss B."/>
            <person name="Kocsube S."/>
            <person name="Kotiranta H."/>
            <person name="LaButti K.M."/>
            <person name="Lechner B.E."/>
            <person name="Liimatainen K."/>
            <person name="Lipzen A."/>
            <person name="Lukacs Z."/>
            <person name="Mihaltcheva S."/>
            <person name="Morgado L.N."/>
            <person name="Niskanen T."/>
            <person name="Noordeloos M.E."/>
            <person name="Ohm R.A."/>
            <person name="Ortiz-Santana B."/>
            <person name="Ovrebo C."/>
            <person name="Racz N."/>
            <person name="Riley R."/>
            <person name="Savchenko A."/>
            <person name="Shiryaev A."/>
            <person name="Soop K."/>
            <person name="Spirin V."/>
            <person name="Szebenyi C."/>
            <person name="Tomsovsky M."/>
            <person name="Tulloss R.E."/>
            <person name="Uehling J."/>
            <person name="Grigoriev I.V."/>
            <person name="Vagvolgyi C."/>
            <person name="Papp T."/>
            <person name="Martin F.M."/>
            <person name="Miettinen O."/>
            <person name="Hibbett D.S."/>
            <person name="Nagy L.G."/>
        </authorList>
    </citation>
    <scope>NUCLEOTIDE SEQUENCE [LARGE SCALE GENOMIC DNA]</scope>
    <source>
        <strain evidence="1 2">OMC1185</strain>
    </source>
</reference>
<organism evidence="1 2">
    <name type="scientific">Heliocybe sulcata</name>
    <dbReference type="NCBI Taxonomy" id="5364"/>
    <lineage>
        <taxon>Eukaryota</taxon>
        <taxon>Fungi</taxon>
        <taxon>Dikarya</taxon>
        <taxon>Basidiomycota</taxon>
        <taxon>Agaricomycotina</taxon>
        <taxon>Agaricomycetes</taxon>
        <taxon>Gloeophyllales</taxon>
        <taxon>Gloeophyllaceae</taxon>
        <taxon>Heliocybe</taxon>
    </lineage>
</organism>
<evidence type="ECO:0000313" key="2">
    <source>
        <dbReference type="Proteomes" id="UP000305948"/>
    </source>
</evidence>
<gene>
    <name evidence="1" type="ORF">OE88DRAFT_1662526</name>
</gene>
<feature type="non-terminal residue" evidence="1">
    <location>
        <position position="152"/>
    </location>
</feature>
<protein>
    <submittedName>
        <fullName evidence="1">Uncharacterized protein</fullName>
    </submittedName>
</protein>
<dbReference type="EMBL" id="ML213515">
    <property type="protein sequence ID" value="TFK49828.1"/>
    <property type="molecule type" value="Genomic_DNA"/>
</dbReference>
<dbReference type="AlphaFoldDB" id="A0A5C3N1A5"/>
<name>A0A5C3N1A5_9AGAM</name>
<evidence type="ECO:0000313" key="1">
    <source>
        <dbReference type="EMBL" id="TFK49828.1"/>
    </source>
</evidence>
<sequence>MNHLIDELHVTFSNDPTGYSVPTEGIQLRFVGGAHQGVVIVADTMGPILEKVEDLHVSDADNISSPGYWHEIRMALGHIRNLHLEDDGAVKLVPDGLNYEWFKDKYYPVFANLEVLSLTDVSFRPPGRILRKPPRSSFLGVFGIWDAAPRHH</sequence>